<proteinExistence type="predicted"/>
<evidence type="ECO:0000313" key="3">
    <source>
        <dbReference type="Proteomes" id="UP000663874"/>
    </source>
</evidence>
<feature type="region of interest" description="Disordered" evidence="1">
    <location>
        <begin position="265"/>
        <end position="320"/>
    </location>
</feature>
<name>A0A819XZ16_9BILA</name>
<gene>
    <name evidence="2" type="ORF">FNK824_LOCUS33615</name>
</gene>
<feature type="compositionally biased region" description="Polar residues" evidence="1">
    <location>
        <begin position="222"/>
        <end position="234"/>
    </location>
</feature>
<feature type="non-terminal residue" evidence="2">
    <location>
        <position position="1"/>
    </location>
</feature>
<dbReference type="Proteomes" id="UP000663874">
    <property type="component" value="Unassembled WGS sequence"/>
</dbReference>
<evidence type="ECO:0000313" key="2">
    <source>
        <dbReference type="EMBL" id="CAF4149612.1"/>
    </source>
</evidence>
<accession>A0A819XZ16</accession>
<comment type="caution">
    <text evidence="2">The sequence shown here is derived from an EMBL/GenBank/DDBJ whole genome shotgun (WGS) entry which is preliminary data.</text>
</comment>
<organism evidence="2 3">
    <name type="scientific">Rotaria sordida</name>
    <dbReference type="NCBI Taxonomy" id="392033"/>
    <lineage>
        <taxon>Eukaryota</taxon>
        <taxon>Metazoa</taxon>
        <taxon>Spiralia</taxon>
        <taxon>Gnathifera</taxon>
        <taxon>Rotifera</taxon>
        <taxon>Eurotatoria</taxon>
        <taxon>Bdelloidea</taxon>
        <taxon>Philodinida</taxon>
        <taxon>Philodinidae</taxon>
        <taxon>Rotaria</taxon>
    </lineage>
</organism>
<evidence type="ECO:0000256" key="1">
    <source>
        <dbReference type="SAM" id="MobiDB-lite"/>
    </source>
</evidence>
<feature type="region of interest" description="Disordered" evidence="1">
    <location>
        <begin position="200"/>
        <end position="237"/>
    </location>
</feature>
<reference evidence="2" key="1">
    <citation type="submission" date="2021-02" db="EMBL/GenBank/DDBJ databases">
        <authorList>
            <person name="Nowell W R."/>
        </authorList>
    </citation>
    <scope>NUCLEOTIDE SEQUENCE</scope>
</reference>
<feature type="compositionally biased region" description="Basic and acidic residues" evidence="1">
    <location>
        <begin position="204"/>
        <end position="216"/>
    </location>
</feature>
<dbReference type="EMBL" id="CAJOBE010012454">
    <property type="protein sequence ID" value="CAF4149612.1"/>
    <property type="molecule type" value="Genomic_DNA"/>
</dbReference>
<dbReference type="AlphaFoldDB" id="A0A819XZ16"/>
<feature type="compositionally biased region" description="Polar residues" evidence="1">
    <location>
        <begin position="290"/>
        <end position="311"/>
    </location>
</feature>
<protein>
    <submittedName>
        <fullName evidence="2">Uncharacterized protein</fullName>
    </submittedName>
</protein>
<feature type="non-terminal residue" evidence="2">
    <location>
        <position position="478"/>
    </location>
</feature>
<sequence length="478" mass="56227">MQVTVPCMNHPFMVNRCPSFDVNRQIEFDIKIKLLYETFDLLRFRVSDRKKSITIEKIEAQRRLYSNIGKDKNDQINELNKMKEILYLFRREKERENFENHHSGGFVRLFPVNDQNRMNELMNILTKCFQVLYTNKNDSSWTMKYYHQYDEEEILNMITRLEDIYQKDQKESSRLTYASNSSLELNRLSSSTSFVFEVSDDENELRSDSSRSDKIKKSPSSTSDSFMKRVSTQTSSNILRSSSLSPLNIPKQQSNAFVLTGDISRPRTASDKMPPGVSAQRITEKKAYSTLPTSSKNIDQQRLNSPRNTDQQRSHSLKTTKTHYDKSQMVTYSSIVQATRQQQLNNQSIAADITKELQLTDNDLNRLYQLIFDQMNKLCIHYPNKSNKQTYRICNEIIENWNSYKSDIGRYWLVEFDANKRQSIIDIVWNNVQQIIKKVCILDELVQQLPLNRHLMKLQRRLLANHGQCLWDACQNKH</sequence>